<dbReference type="EMBL" id="PJBV01000033">
    <property type="protein sequence ID" value="PKH38459.1"/>
    <property type="molecule type" value="Genomic_DNA"/>
</dbReference>
<dbReference type="Proteomes" id="UP000233565">
    <property type="component" value="Unassembled WGS sequence"/>
</dbReference>
<reference evidence="3" key="1">
    <citation type="submission" date="2016-10" db="EMBL/GenBank/DDBJ databases">
        <authorList>
            <person name="de Groot N.N."/>
        </authorList>
    </citation>
    <scope>NUCLEOTIDE SEQUENCE [LARGE SCALE GENOMIC DNA]</scope>
    <source>
        <strain evidence="3">CGMCC 1.10697</strain>
    </source>
</reference>
<evidence type="ECO:0000313" key="2">
    <source>
        <dbReference type="EMBL" id="PKH38459.1"/>
    </source>
</evidence>
<organism evidence="3 4">
    <name type="scientific">Nocardioides alpinus</name>
    <dbReference type="NCBI Taxonomy" id="748909"/>
    <lineage>
        <taxon>Bacteria</taxon>
        <taxon>Bacillati</taxon>
        <taxon>Actinomycetota</taxon>
        <taxon>Actinomycetes</taxon>
        <taxon>Propionibacteriales</taxon>
        <taxon>Nocardioidaceae</taxon>
        <taxon>Nocardioides</taxon>
    </lineage>
</organism>
<dbReference type="STRING" id="748909.SAMN05192575_1178"/>
<name>A0A1I1BF07_9ACTN</name>
<feature type="compositionally biased region" description="Low complexity" evidence="1">
    <location>
        <begin position="81"/>
        <end position="98"/>
    </location>
</feature>
<gene>
    <name evidence="2" type="ORF">CXG46_15540</name>
    <name evidence="3" type="ORF">SAMN05192575_1178</name>
</gene>
<dbReference type="RefSeq" id="WP_091201967.1">
    <property type="nucleotide sequence ID" value="NZ_FOKC01000017.1"/>
</dbReference>
<feature type="region of interest" description="Disordered" evidence="1">
    <location>
        <begin position="1"/>
        <end position="98"/>
    </location>
</feature>
<accession>A0A1I1BF07</accession>
<evidence type="ECO:0000313" key="4">
    <source>
        <dbReference type="Proteomes" id="UP000199113"/>
    </source>
</evidence>
<protein>
    <submittedName>
        <fullName evidence="3">Uncharacterized protein</fullName>
    </submittedName>
</protein>
<reference evidence="2 5" key="2">
    <citation type="submission" date="2017-12" db="EMBL/GenBank/DDBJ databases">
        <title>Pharmacopeia of the Arctic Ocean.</title>
        <authorList>
            <person name="Collins E."/>
            <person name="Ducluzeau A.-L."/>
        </authorList>
    </citation>
    <scope>NUCLEOTIDE SEQUENCE [LARGE SCALE GENOMIC DNA]</scope>
    <source>
        <strain evidence="2 5">DSM 23325</strain>
    </source>
</reference>
<keyword evidence="5" id="KW-1185">Reference proteome</keyword>
<evidence type="ECO:0000313" key="5">
    <source>
        <dbReference type="Proteomes" id="UP000233565"/>
    </source>
</evidence>
<feature type="compositionally biased region" description="Low complexity" evidence="1">
    <location>
        <begin position="26"/>
        <end position="38"/>
    </location>
</feature>
<sequence>MTEDDQIPFAGPSDEQQNQPAPDSGDTSAEADVASSASDPDDHAEESVEVNEPALEEPIVERSEQPPMPGGHDIAAQSAESGTGPTGTTDSSAAGAAASESAVPARTLYFLTNRMNLNGILSSRLVAPRESFQKYYIDLLQQTPGWVPLLRDAPTPAQIEAVTSEQGAGAPVLVEFPFDVLGKVKSDDPIVYVPAVALAEAVAIHFPSERDLREHRARGYSNVHPHDQLLRATPELFQSDASDVISLSPASPAPAIDWRSIDRVRGAINAVFASVRSGDQLVLAAALVGATKLPATVSVPAWFGWLDLDDHAAPDTRPKPDSTRPDHVGFRAAYDVLGDRDVSEAWSPNEVLDAVERRVRDAGLAADAADAMVQNFSRVRSIVNVEVDFEPFRPSARALVSAKALLLVLLRQELDQLLAWPDDETGADDATRVAAAALAGRLRGLARESTELRSLALDDLTAAWAVRVSCGGSAVLGKAQLVANSRGTSLKIGGVEVASHGALLPDLVSKYQKTAESKKEALRIKVSRAMGWPVEHRVRIPAGASVETNEALITIATSDEVFVEVAIDEDRFVRRLKSLTGSARRRAAEAFAARR</sequence>
<dbReference type="AlphaFoldDB" id="A0A1I1BF07"/>
<proteinExistence type="predicted"/>
<dbReference type="OrthoDB" id="3831091at2"/>
<evidence type="ECO:0000313" key="3">
    <source>
        <dbReference type="EMBL" id="SFB48322.1"/>
    </source>
</evidence>
<evidence type="ECO:0000256" key="1">
    <source>
        <dbReference type="SAM" id="MobiDB-lite"/>
    </source>
</evidence>
<dbReference type="EMBL" id="FOKC01000017">
    <property type="protein sequence ID" value="SFB48322.1"/>
    <property type="molecule type" value="Genomic_DNA"/>
</dbReference>
<dbReference type="Proteomes" id="UP000199113">
    <property type="component" value="Unassembled WGS sequence"/>
</dbReference>